<gene>
    <name evidence="3" type="ORF">ACFQGL_09980</name>
</gene>
<evidence type="ECO:0000313" key="4">
    <source>
        <dbReference type="Proteomes" id="UP001596226"/>
    </source>
</evidence>
<dbReference type="InterPro" id="IPR006311">
    <property type="entry name" value="TAT_signal"/>
</dbReference>
<evidence type="ECO:0000256" key="2">
    <source>
        <dbReference type="SAM" id="SignalP"/>
    </source>
</evidence>
<dbReference type="RefSeq" id="WP_377508827.1">
    <property type="nucleotide sequence ID" value="NZ_JBHSQS010000005.1"/>
</dbReference>
<name>A0ABW1H241_9ACTN</name>
<dbReference type="EMBL" id="JBHSQS010000005">
    <property type="protein sequence ID" value="MFC5923669.1"/>
    <property type="molecule type" value="Genomic_DNA"/>
</dbReference>
<reference evidence="4" key="1">
    <citation type="journal article" date="2019" name="Int. J. Syst. Evol. Microbiol.">
        <title>The Global Catalogue of Microorganisms (GCM) 10K type strain sequencing project: providing services to taxonomists for standard genome sequencing and annotation.</title>
        <authorList>
            <consortium name="The Broad Institute Genomics Platform"/>
            <consortium name="The Broad Institute Genome Sequencing Center for Infectious Disease"/>
            <person name="Wu L."/>
            <person name="Ma J."/>
        </authorList>
    </citation>
    <scope>NUCLEOTIDE SEQUENCE [LARGE SCALE GENOMIC DNA]</scope>
    <source>
        <strain evidence="4">CGMCC 4.7144</strain>
    </source>
</reference>
<evidence type="ECO:0000313" key="3">
    <source>
        <dbReference type="EMBL" id="MFC5923669.1"/>
    </source>
</evidence>
<dbReference type="Proteomes" id="UP001596226">
    <property type="component" value="Unassembled WGS sequence"/>
</dbReference>
<evidence type="ECO:0000256" key="1">
    <source>
        <dbReference type="SAM" id="MobiDB-lite"/>
    </source>
</evidence>
<organism evidence="3 4">
    <name type="scientific">Micromonospora vulcania</name>
    <dbReference type="NCBI Taxonomy" id="1441873"/>
    <lineage>
        <taxon>Bacteria</taxon>
        <taxon>Bacillati</taxon>
        <taxon>Actinomycetota</taxon>
        <taxon>Actinomycetes</taxon>
        <taxon>Micromonosporales</taxon>
        <taxon>Micromonosporaceae</taxon>
        <taxon>Micromonospora</taxon>
    </lineage>
</organism>
<feature type="signal peptide" evidence="2">
    <location>
        <begin position="1"/>
        <end position="36"/>
    </location>
</feature>
<dbReference type="PROSITE" id="PS51318">
    <property type="entry name" value="TAT"/>
    <property type="match status" value="1"/>
</dbReference>
<comment type="caution">
    <text evidence="3">The sequence shown here is derived from an EMBL/GenBank/DDBJ whole genome shotgun (WGS) entry which is preliminary data.</text>
</comment>
<feature type="chain" id="PRO_5045299251" evidence="2">
    <location>
        <begin position="37"/>
        <end position="237"/>
    </location>
</feature>
<keyword evidence="4" id="KW-1185">Reference proteome</keyword>
<feature type="region of interest" description="Disordered" evidence="1">
    <location>
        <begin position="44"/>
        <end position="64"/>
    </location>
</feature>
<protein>
    <submittedName>
        <fullName evidence="3">Uncharacterized protein</fullName>
    </submittedName>
</protein>
<proteinExistence type="predicted"/>
<accession>A0ABW1H241</accession>
<feature type="region of interest" description="Disordered" evidence="1">
    <location>
        <begin position="208"/>
        <end position="237"/>
    </location>
</feature>
<sequence>MTQPETLGNRWRRRHLLVAGMAGTGALALTGLPATAALAAPADAASPGQPWRRATSQNGWPVVGSTDTRRYRVEGSNASVTLLAGMVGTVLLHVVRRFHYEIGEVTREAIVGHRTDRRISSPYESNYLSGTAVALWPDRYPAGARDGLFAHEVAIVRDILADCEGVVRWGGDQRTQPQEGHFQIDVRPGDGRLNHVSGKLQAWEAVSGQGAGTPGDVYSPARRRAASTLADRQRASA</sequence>
<keyword evidence="2" id="KW-0732">Signal</keyword>